<gene>
    <name evidence="11" type="primary">SIDT1_0</name>
    <name evidence="11" type="ORF">E2C01_017028</name>
</gene>
<evidence type="ECO:0000256" key="8">
    <source>
        <dbReference type="SAM" id="MobiDB-lite"/>
    </source>
</evidence>
<dbReference type="PANTHER" id="PTHR12185:SF14">
    <property type="entry name" value="CHOLESTEROL UPTAKE PROTEIN 1"/>
    <property type="match status" value="1"/>
</dbReference>
<dbReference type="GO" id="GO:0051033">
    <property type="term" value="F:RNA transmembrane transporter activity"/>
    <property type="evidence" value="ECO:0007669"/>
    <property type="project" value="TreeGrafter"/>
</dbReference>
<dbReference type="Proteomes" id="UP000324222">
    <property type="component" value="Unassembled WGS sequence"/>
</dbReference>
<feature type="transmembrane region" description="Helical" evidence="9">
    <location>
        <begin position="109"/>
        <end position="129"/>
    </location>
</feature>
<dbReference type="GO" id="GO:0003725">
    <property type="term" value="F:double-stranded RNA binding"/>
    <property type="evidence" value="ECO:0007669"/>
    <property type="project" value="TreeGrafter"/>
</dbReference>
<reference evidence="11 12" key="1">
    <citation type="submission" date="2019-05" db="EMBL/GenBank/DDBJ databases">
        <title>Another draft genome of Portunus trituberculatus and its Hox gene families provides insights of decapod evolution.</title>
        <authorList>
            <person name="Jeong J.-H."/>
            <person name="Song I."/>
            <person name="Kim S."/>
            <person name="Choi T."/>
            <person name="Kim D."/>
            <person name="Ryu S."/>
            <person name="Kim W."/>
        </authorList>
    </citation>
    <scope>NUCLEOTIDE SEQUENCE [LARGE SCALE GENOMIC DNA]</scope>
    <source>
        <tissue evidence="11">Muscle</tissue>
    </source>
</reference>
<protein>
    <submittedName>
        <fullName evidence="11">SID1 transmembrane family member 1</fullName>
    </submittedName>
</protein>
<name>A0A5B7DSC5_PORTR</name>
<comment type="similarity">
    <text evidence="2">Belongs to the SID1 family.</text>
</comment>
<dbReference type="EMBL" id="VSRR010001271">
    <property type="protein sequence ID" value="MPC23959.1"/>
    <property type="molecule type" value="Genomic_DNA"/>
</dbReference>
<dbReference type="InterPro" id="IPR025958">
    <property type="entry name" value="SID1_TM_fam"/>
</dbReference>
<feature type="transmembrane region" description="Helical" evidence="9">
    <location>
        <begin position="31"/>
        <end position="47"/>
    </location>
</feature>
<evidence type="ECO:0000256" key="4">
    <source>
        <dbReference type="ARBA" id="ARBA00022729"/>
    </source>
</evidence>
<keyword evidence="7" id="KW-0325">Glycoprotein</keyword>
<evidence type="ECO:0000256" key="1">
    <source>
        <dbReference type="ARBA" id="ARBA00004141"/>
    </source>
</evidence>
<dbReference type="GO" id="GO:0005886">
    <property type="term" value="C:plasma membrane"/>
    <property type="evidence" value="ECO:0007669"/>
    <property type="project" value="TreeGrafter"/>
</dbReference>
<comment type="caution">
    <text evidence="11">The sequence shown here is derived from an EMBL/GenBank/DDBJ whole genome shotgun (WGS) entry which is preliminary data.</text>
</comment>
<evidence type="ECO:0000256" key="9">
    <source>
        <dbReference type="SAM" id="Phobius"/>
    </source>
</evidence>
<evidence type="ECO:0000313" key="12">
    <source>
        <dbReference type="Proteomes" id="UP000324222"/>
    </source>
</evidence>
<keyword evidence="12" id="KW-1185">Reference proteome</keyword>
<dbReference type="PANTHER" id="PTHR12185">
    <property type="entry name" value="SID1 TRANSMEMBRANE FAMILY MEMEBER"/>
    <property type="match status" value="1"/>
</dbReference>
<feature type="signal peptide" evidence="10">
    <location>
        <begin position="1"/>
        <end position="17"/>
    </location>
</feature>
<feature type="transmembrane region" description="Helical" evidence="9">
    <location>
        <begin position="84"/>
        <end position="103"/>
    </location>
</feature>
<accession>A0A5B7DSC5</accession>
<dbReference type="Pfam" id="PF13965">
    <property type="entry name" value="SID-1_RNA_chan"/>
    <property type="match status" value="1"/>
</dbReference>
<evidence type="ECO:0000313" key="11">
    <source>
        <dbReference type="EMBL" id="MPC23959.1"/>
    </source>
</evidence>
<feature type="region of interest" description="Disordered" evidence="8">
    <location>
        <begin position="276"/>
        <end position="300"/>
    </location>
</feature>
<evidence type="ECO:0000256" key="6">
    <source>
        <dbReference type="ARBA" id="ARBA00023136"/>
    </source>
</evidence>
<evidence type="ECO:0000256" key="2">
    <source>
        <dbReference type="ARBA" id="ARBA00006618"/>
    </source>
</evidence>
<keyword evidence="4 10" id="KW-0732">Signal</keyword>
<dbReference type="AlphaFoldDB" id="A0A5B7DSC5"/>
<feature type="transmembrane region" description="Helical" evidence="9">
    <location>
        <begin position="141"/>
        <end position="162"/>
    </location>
</feature>
<keyword evidence="5 9" id="KW-1133">Transmembrane helix</keyword>
<evidence type="ECO:0000256" key="3">
    <source>
        <dbReference type="ARBA" id="ARBA00022692"/>
    </source>
</evidence>
<keyword evidence="3 9" id="KW-0812">Transmembrane</keyword>
<evidence type="ECO:0000256" key="5">
    <source>
        <dbReference type="ARBA" id="ARBA00022989"/>
    </source>
</evidence>
<sequence length="342" mass="38277">MMFMYVMMVVAIVTIWGLRHSDVTHHVYPTVITVGLALLVAEARLWLSRALSKLWHVWSAWKPIGEKLSNVLSEQDTSHKPMEVVRVLVGVGSNIGLILFGILADPDVYNFILVVCLVNLGLYFANYVMMKKLLFKEKGTVLAWVCLALSSVFWIIALVFFFQRRTDSERSPADSRSKNSPCDFLSVFDEHDIWHITSAFALFFFFVALLTMDDDLCNKPSQEIKLSGKAHQKPGPVIPQPSTTDPHLSPPIPCKLVTMCWVTHSISIEPMMTRSQLRGRGRDQTQMRGQSGRVGVGGSMLGCPREGRGVRGMWLVGCQGLLGCHSHNLMPQKSQPPIRSNP</sequence>
<feature type="transmembrane region" description="Helical" evidence="9">
    <location>
        <begin position="193"/>
        <end position="212"/>
    </location>
</feature>
<dbReference type="GO" id="GO:0005764">
    <property type="term" value="C:lysosome"/>
    <property type="evidence" value="ECO:0007669"/>
    <property type="project" value="TreeGrafter"/>
</dbReference>
<dbReference type="OrthoDB" id="416618at2759"/>
<comment type="subcellular location">
    <subcellularLocation>
        <location evidence="1">Membrane</location>
        <topology evidence="1">Multi-pass membrane protein</topology>
    </subcellularLocation>
</comment>
<keyword evidence="6 9" id="KW-0472">Membrane</keyword>
<evidence type="ECO:0000256" key="10">
    <source>
        <dbReference type="SAM" id="SignalP"/>
    </source>
</evidence>
<organism evidence="11 12">
    <name type="scientific">Portunus trituberculatus</name>
    <name type="common">Swimming crab</name>
    <name type="synonym">Neptunus trituberculatus</name>
    <dbReference type="NCBI Taxonomy" id="210409"/>
    <lineage>
        <taxon>Eukaryota</taxon>
        <taxon>Metazoa</taxon>
        <taxon>Ecdysozoa</taxon>
        <taxon>Arthropoda</taxon>
        <taxon>Crustacea</taxon>
        <taxon>Multicrustacea</taxon>
        <taxon>Malacostraca</taxon>
        <taxon>Eumalacostraca</taxon>
        <taxon>Eucarida</taxon>
        <taxon>Decapoda</taxon>
        <taxon>Pleocyemata</taxon>
        <taxon>Brachyura</taxon>
        <taxon>Eubrachyura</taxon>
        <taxon>Portunoidea</taxon>
        <taxon>Portunidae</taxon>
        <taxon>Portuninae</taxon>
        <taxon>Portunus</taxon>
    </lineage>
</organism>
<feature type="chain" id="PRO_5022857250" evidence="10">
    <location>
        <begin position="18"/>
        <end position="342"/>
    </location>
</feature>
<proteinExistence type="inferred from homology"/>
<evidence type="ECO:0000256" key="7">
    <source>
        <dbReference type="ARBA" id="ARBA00023180"/>
    </source>
</evidence>